<organism evidence="6 7">
    <name type="scientific">Sphagnum troendelagicum</name>
    <dbReference type="NCBI Taxonomy" id="128251"/>
    <lineage>
        <taxon>Eukaryota</taxon>
        <taxon>Viridiplantae</taxon>
        <taxon>Streptophyta</taxon>
        <taxon>Embryophyta</taxon>
        <taxon>Bryophyta</taxon>
        <taxon>Sphagnophytina</taxon>
        <taxon>Sphagnopsida</taxon>
        <taxon>Sphagnales</taxon>
        <taxon>Sphagnaceae</taxon>
        <taxon>Sphagnum</taxon>
    </lineage>
</organism>
<dbReference type="PANTHER" id="PTHR47895:SF2">
    <property type="entry name" value="CYSTEINE AND HISTIDINE-RICH DOMAIN-CONTAINING PROTEIN RAR1"/>
    <property type="match status" value="1"/>
</dbReference>
<dbReference type="Gene3D" id="4.10.1130.20">
    <property type="match status" value="2"/>
</dbReference>
<evidence type="ECO:0000256" key="2">
    <source>
        <dbReference type="ARBA" id="ARBA00022737"/>
    </source>
</evidence>
<dbReference type="Proteomes" id="UP001497512">
    <property type="component" value="Chromosome 4"/>
</dbReference>
<feature type="domain" description="CHORD" evidence="5">
    <location>
        <begin position="164"/>
        <end position="223"/>
    </location>
</feature>
<accession>A0ABP0UJZ3</accession>
<evidence type="ECO:0000313" key="6">
    <source>
        <dbReference type="EMBL" id="CAK9222879.1"/>
    </source>
</evidence>
<dbReference type="InterPro" id="IPR043316">
    <property type="entry name" value="RAR1"/>
</dbReference>
<keyword evidence="3" id="KW-0862">Zinc</keyword>
<evidence type="ECO:0000256" key="4">
    <source>
        <dbReference type="SAM" id="MobiDB-lite"/>
    </source>
</evidence>
<dbReference type="PANTHER" id="PTHR47895">
    <property type="entry name" value="CYSTEINE AND HISTIDINE-RICH DOMAIN-CONTAINING PROTEIN RAR1"/>
    <property type="match status" value="1"/>
</dbReference>
<dbReference type="InterPro" id="IPR007051">
    <property type="entry name" value="CHORD_dom"/>
</dbReference>
<evidence type="ECO:0000256" key="3">
    <source>
        <dbReference type="ARBA" id="ARBA00022833"/>
    </source>
</evidence>
<keyword evidence="7" id="KW-1185">Reference proteome</keyword>
<dbReference type="EMBL" id="OZ019896">
    <property type="protein sequence ID" value="CAK9222879.1"/>
    <property type="molecule type" value="Genomic_DNA"/>
</dbReference>
<proteinExistence type="predicted"/>
<evidence type="ECO:0000313" key="7">
    <source>
        <dbReference type="Proteomes" id="UP001497512"/>
    </source>
</evidence>
<keyword evidence="1" id="KW-0479">Metal-binding</keyword>
<reference evidence="6" key="1">
    <citation type="submission" date="2024-02" db="EMBL/GenBank/DDBJ databases">
        <authorList>
            <consortium name="ELIXIR-Norway"/>
            <consortium name="Elixir Norway"/>
        </authorList>
    </citation>
    <scope>NUCLEOTIDE SEQUENCE</scope>
</reference>
<evidence type="ECO:0000256" key="1">
    <source>
        <dbReference type="ARBA" id="ARBA00022723"/>
    </source>
</evidence>
<dbReference type="PROSITE" id="PS51401">
    <property type="entry name" value="CHORD"/>
    <property type="match status" value="2"/>
</dbReference>
<feature type="domain" description="CHORD" evidence="5">
    <location>
        <begin position="9"/>
        <end position="67"/>
    </location>
</feature>
<gene>
    <name evidence="6" type="ORF">CSSPTR1EN2_LOCUS16498</name>
</gene>
<feature type="compositionally biased region" description="Polar residues" evidence="4">
    <location>
        <begin position="80"/>
        <end position="90"/>
    </location>
</feature>
<name>A0ABP0UJZ3_9BRYO</name>
<keyword evidence="2" id="KW-0677">Repeat</keyword>
<dbReference type="Pfam" id="PF04968">
    <property type="entry name" value="CHORD"/>
    <property type="match status" value="2"/>
</dbReference>
<sequence length="231" mass="24706">MAKEEGTRCQRIGCDALFTPDNNPEGSCHYHPGPLFHDGGKEWSCCKQRSHDFSLFLSIPGCTTGKHTSEKPASKAAPSPNKSKQVSSGGNTSLNAAQAACIRCRQGFFCSDHGQCAKAGVAAAAQLSSQKLTSSEPIPKPVPPPVTKKASVPKVIDLNANQVCKHKGCGNTFTEKENHSTACHYHPGPAVFHDRSKGWACCDVHVKDFEEFLTIPTCATGWHDANATDSV</sequence>
<feature type="region of interest" description="Disordered" evidence="4">
    <location>
        <begin position="67"/>
        <end position="90"/>
    </location>
</feature>
<protein>
    <recommendedName>
        <fullName evidence="5">CHORD domain-containing protein</fullName>
    </recommendedName>
</protein>
<evidence type="ECO:0000259" key="5">
    <source>
        <dbReference type="PROSITE" id="PS51401"/>
    </source>
</evidence>